<feature type="compositionally biased region" description="Basic and acidic residues" evidence="1">
    <location>
        <begin position="116"/>
        <end position="130"/>
    </location>
</feature>
<dbReference type="RefSeq" id="WP_145368260.1">
    <property type="nucleotide sequence ID" value="NZ_CP036275.1"/>
</dbReference>
<dbReference type="KEGG" id="mri:Mal4_17470"/>
<dbReference type="Proteomes" id="UP000320496">
    <property type="component" value="Chromosome"/>
</dbReference>
<feature type="region of interest" description="Disordered" evidence="1">
    <location>
        <begin position="272"/>
        <end position="296"/>
    </location>
</feature>
<sequence>MWCAHCQTDVAIEVSADGQSLLCTGCGEEIRRVVAPSLHPDTRSARELLERWSSEELLRPDATAGSQRSRDADDRVPPPRTPERTPPRHESEPVEDSRGPARAHDEPPPRRSQPKFRIDSAHERVSEPSPRRPAARPRTRVALDEELPPGMRAHYAHEEVPAPHFKVQRPTRTATEEPGRSEAFWGQLLAYGGVAVLTIGTCLVLLGYFGGQPTYAPTGWLITTAGQMLLFLGVVTLVSGGMQQTAHEVAQRVDYLDGRMVRIEDSTQELLRGPQFNRHRDRRTGAADDDTAGSYT</sequence>
<evidence type="ECO:0000313" key="4">
    <source>
        <dbReference type="Proteomes" id="UP000320496"/>
    </source>
</evidence>
<dbReference type="OrthoDB" id="210138at2"/>
<keyword evidence="2" id="KW-0812">Transmembrane</keyword>
<reference evidence="3 4" key="1">
    <citation type="submission" date="2019-02" db="EMBL/GenBank/DDBJ databases">
        <title>Deep-cultivation of Planctomycetes and their phenomic and genomic characterization uncovers novel biology.</title>
        <authorList>
            <person name="Wiegand S."/>
            <person name="Jogler M."/>
            <person name="Boedeker C."/>
            <person name="Pinto D."/>
            <person name="Vollmers J."/>
            <person name="Rivas-Marin E."/>
            <person name="Kohn T."/>
            <person name="Peeters S.H."/>
            <person name="Heuer A."/>
            <person name="Rast P."/>
            <person name="Oberbeckmann S."/>
            <person name="Bunk B."/>
            <person name="Jeske O."/>
            <person name="Meyerdierks A."/>
            <person name="Storesund J.E."/>
            <person name="Kallscheuer N."/>
            <person name="Luecker S."/>
            <person name="Lage O.M."/>
            <person name="Pohl T."/>
            <person name="Merkel B.J."/>
            <person name="Hornburger P."/>
            <person name="Mueller R.-W."/>
            <person name="Bruemmer F."/>
            <person name="Labrenz M."/>
            <person name="Spormann A.M."/>
            <person name="Op den Camp H."/>
            <person name="Overmann J."/>
            <person name="Amann R."/>
            <person name="Jetten M.S.M."/>
            <person name="Mascher T."/>
            <person name="Medema M.H."/>
            <person name="Devos D.P."/>
            <person name="Kaster A.-K."/>
            <person name="Ovreas L."/>
            <person name="Rohde M."/>
            <person name="Galperin M.Y."/>
            <person name="Jogler C."/>
        </authorList>
    </citation>
    <scope>NUCLEOTIDE SEQUENCE [LARGE SCALE GENOMIC DNA]</scope>
    <source>
        <strain evidence="3 4">Mal4</strain>
    </source>
</reference>
<name>A0A517Z4R1_9PLAN</name>
<keyword evidence="4" id="KW-1185">Reference proteome</keyword>
<feature type="compositionally biased region" description="Acidic residues" evidence="1">
    <location>
        <begin position="287"/>
        <end position="296"/>
    </location>
</feature>
<keyword evidence="2" id="KW-0472">Membrane</keyword>
<dbReference type="AlphaFoldDB" id="A0A517Z4R1"/>
<protein>
    <submittedName>
        <fullName evidence="3">Uncharacterized protein</fullName>
    </submittedName>
</protein>
<evidence type="ECO:0000256" key="1">
    <source>
        <dbReference type="SAM" id="MobiDB-lite"/>
    </source>
</evidence>
<feature type="region of interest" description="Disordered" evidence="1">
    <location>
        <begin position="53"/>
        <end position="142"/>
    </location>
</feature>
<dbReference type="EMBL" id="CP036275">
    <property type="protein sequence ID" value="QDU37435.1"/>
    <property type="molecule type" value="Genomic_DNA"/>
</dbReference>
<evidence type="ECO:0000313" key="3">
    <source>
        <dbReference type="EMBL" id="QDU37435.1"/>
    </source>
</evidence>
<evidence type="ECO:0000256" key="2">
    <source>
        <dbReference type="SAM" id="Phobius"/>
    </source>
</evidence>
<organism evidence="3 4">
    <name type="scientific">Maioricimonas rarisocia</name>
    <dbReference type="NCBI Taxonomy" id="2528026"/>
    <lineage>
        <taxon>Bacteria</taxon>
        <taxon>Pseudomonadati</taxon>
        <taxon>Planctomycetota</taxon>
        <taxon>Planctomycetia</taxon>
        <taxon>Planctomycetales</taxon>
        <taxon>Planctomycetaceae</taxon>
        <taxon>Maioricimonas</taxon>
    </lineage>
</organism>
<keyword evidence="2" id="KW-1133">Transmembrane helix</keyword>
<gene>
    <name evidence="3" type="ORF">Mal4_17470</name>
</gene>
<proteinExistence type="predicted"/>
<feature type="transmembrane region" description="Helical" evidence="2">
    <location>
        <begin position="215"/>
        <end position="238"/>
    </location>
</feature>
<feature type="compositionally biased region" description="Basic and acidic residues" evidence="1">
    <location>
        <begin position="68"/>
        <end position="109"/>
    </location>
</feature>
<accession>A0A517Z4R1</accession>
<feature type="transmembrane region" description="Helical" evidence="2">
    <location>
        <begin position="188"/>
        <end position="209"/>
    </location>
</feature>